<dbReference type="Pfam" id="PF02234">
    <property type="entry name" value="CDI"/>
    <property type="match status" value="1"/>
</dbReference>
<evidence type="ECO:0000256" key="9">
    <source>
        <dbReference type="ARBA" id="ARBA00067667"/>
    </source>
</evidence>
<comment type="similarity">
    <text evidence="2">Belongs to the CDI family.</text>
</comment>
<dbReference type="OrthoDB" id="6373236at2759"/>
<evidence type="ECO:0000313" key="14">
    <source>
        <dbReference type="EMBL" id="TRY93572.1"/>
    </source>
</evidence>
<dbReference type="Proteomes" id="UP000316079">
    <property type="component" value="Unassembled WGS sequence"/>
</dbReference>
<dbReference type="PANTHER" id="PTHR10265:SF44">
    <property type="entry name" value="CYCLIN-DEPENDENT KINASE INHIBITOR 1C"/>
    <property type="match status" value="1"/>
</dbReference>
<feature type="domain" description="Cyclin-dependent kinase inhibitor" evidence="13">
    <location>
        <begin position="88"/>
        <end position="135"/>
    </location>
</feature>
<dbReference type="FunFam" id="4.10.365.10:FF:000002">
    <property type="entry name" value="cyclin-dependent kinase inhibitor 1C"/>
    <property type="match status" value="1"/>
</dbReference>
<comment type="subunit">
    <text evidence="8">Interacts with PCNA.</text>
</comment>
<accession>A0A553QUC4</accession>
<evidence type="ECO:0000313" key="15">
    <source>
        <dbReference type="Proteomes" id="UP000316079"/>
    </source>
</evidence>
<dbReference type="GO" id="GO:0045930">
    <property type="term" value="P:negative regulation of mitotic cell cycle"/>
    <property type="evidence" value="ECO:0007669"/>
    <property type="project" value="TreeGrafter"/>
</dbReference>
<feature type="region of interest" description="Disordered" evidence="12">
    <location>
        <begin position="180"/>
        <end position="267"/>
    </location>
</feature>
<comment type="function">
    <text evidence="7">Potent tight-binding inhibitor of several G1 cyclin/CDK complexes (cyclin E-CDK2, cyclin D2-CDK4, and cyclin A-CDK2) and, to lesser extent, of the mitotic cyclin B-CDC2. Negative regulator of cell proliferation. May play a role in maintenance of the non-proliferative state throughout life.</text>
</comment>
<evidence type="ECO:0000256" key="3">
    <source>
        <dbReference type="ARBA" id="ARBA00022481"/>
    </source>
</evidence>
<sequence>MVVVVVWGNYPGRGVGLANHRPTFVQTRAFNHGCGYKQTKNNNKHRTNDGSRHRLVDNMANVEVSTSLERHVARRTFPLLARTKVCRNLFGPVDHEELHCEMKRQLQEISERDQSRWNFNFETNSPLPGDYEWEAISEDTLPCFYKDTAQTKRARVAQCESVAGDASSTADCGITRAPEAEDIPNQTNEPNQENISGALNSKATRSSAFRSRRKRSLFPATPANSTPQITEFFPKRKRLQESKQDERSHLQAGASSSVEVTPRKTIR</sequence>
<dbReference type="Gene3D" id="4.10.365.10">
    <property type="entry name" value="p27"/>
    <property type="match status" value="1"/>
</dbReference>
<feature type="compositionally biased region" description="Polar residues" evidence="12">
    <location>
        <begin position="184"/>
        <end position="199"/>
    </location>
</feature>
<evidence type="ECO:0000259" key="13">
    <source>
        <dbReference type="Pfam" id="PF02234"/>
    </source>
</evidence>
<evidence type="ECO:0000256" key="5">
    <source>
        <dbReference type="ARBA" id="ARBA00023242"/>
    </source>
</evidence>
<dbReference type="GO" id="GO:0005634">
    <property type="term" value="C:nucleus"/>
    <property type="evidence" value="ECO:0007669"/>
    <property type="project" value="UniProtKB-SubCell"/>
</dbReference>
<feature type="compositionally biased region" description="Basic and acidic residues" evidence="12">
    <location>
        <begin position="239"/>
        <end position="249"/>
    </location>
</feature>
<keyword evidence="15" id="KW-1185">Reference proteome</keyword>
<evidence type="ECO:0000256" key="7">
    <source>
        <dbReference type="ARBA" id="ARBA00054284"/>
    </source>
</evidence>
<dbReference type="InterPro" id="IPR044898">
    <property type="entry name" value="CDI_dom_sf"/>
</dbReference>
<evidence type="ECO:0000256" key="12">
    <source>
        <dbReference type="SAM" id="MobiDB-lite"/>
    </source>
</evidence>
<evidence type="ECO:0000256" key="1">
    <source>
        <dbReference type="ARBA" id="ARBA00004123"/>
    </source>
</evidence>
<evidence type="ECO:0000256" key="10">
    <source>
        <dbReference type="ARBA" id="ARBA00076482"/>
    </source>
</evidence>
<keyword evidence="6" id="KW-0131">Cell cycle</keyword>
<keyword evidence="5" id="KW-0539">Nucleus</keyword>
<dbReference type="InterPro" id="IPR003175">
    <property type="entry name" value="CDI_dom"/>
</dbReference>
<keyword evidence="3" id="KW-0488">Methylation</keyword>
<dbReference type="EMBL" id="SRMA01025521">
    <property type="protein sequence ID" value="TRY93572.1"/>
    <property type="molecule type" value="Genomic_DNA"/>
</dbReference>
<dbReference type="PANTHER" id="PTHR10265">
    <property type="entry name" value="CYCLIN-DEPENDENT KINASE INHIBITOR 1"/>
    <property type="match status" value="1"/>
</dbReference>
<evidence type="ECO:0000256" key="8">
    <source>
        <dbReference type="ARBA" id="ARBA00062980"/>
    </source>
</evidence>
<dbReference type="GO" id="GO:0004861">
    <property type="term" value="F:cyclin-dependent protein serine/threonine kinase inhibitor activity"/>
    <property type="evidence" value="ECO:0007669"/>
    <property type="project" value="InterPro"/>
</dbReference>
<organism evidence="14 15">
    <name type="scientific">Danionella cerebrum</name>
    <dbReference type="NCBI Taxonomy" id="2873325"/>
    <lineage>
        <taxon>Eukaryota</taxon>
        <taxon>Metazoa</taxon>
        <taxon>Chordata</taxon>
        <taxon>Craniata</taxon>
        <taxon>Vertebrata</taxon>
        <taxon>Euteleostomi</taxon>
        <taxon>Actinopterygii</taxon>
        <taxon>Neopterygii</taxon>
        <taxon>Teleostei</taxon>
        <taxon>Ostariophysi</taxon>
        <taxon>Cypriniformes</taxon>
        <taxon>Danionidae</taxon>
        <taxon>Danioninae</taxon>
        <taxon>Danionella</taxon>
    </lineage>
</organism>
<evidence type="ECO:0000256" key="2">
    <source>
        <dbReference type="ARBA" id="ARBA00006726"/>
    </source>
</evidence>
<dbReference type="GO" id="GO:0045892">
    <property type="term" value="P:negative regulation of DNA-templated transcription"/>
    <property type="evidence" value="ECO:0007669"/>
    <property type="project" value="UniProtKB-ARBA"/>
</dbReference>
<evidence type="ECO:0000256" key="6">
    <source>
        <dbReference type="ARBA" id="ARBA00023306"/>
    </source>
</evidence>
<dbReference type="AlphaFoldDB" id="A0A553QUC4"/>
<evidence type="ECO:0000256" key="11">
    <source>
        <dbReference type="ARBA" id="ARBA00078591"/>
    </source>
</evidence>
<comment type="subcellular location">
    <subcellularLocation>
        <location evidence="1">Nucleus</location>
    </subcellularLocation>
</comment>
<reference evidence="14 15" key="1">
    <citation type="journal article" date="2019" name="Sci. Data">
        <title>Hybrid genome assembly and annotation of Danionella translucida.</title>
        <authorList>
            <person name="Kadobianskyi M."/>
            <person name="Schulze L."/>
            <person name="Schuelke M."/>
            <person name="Judkewitz B."/>
        </authorList>
    </citation>
    <scope>NUCLEOTIDE SEQUENCE [LARGE SCALE GENOMIC DNA]</scope>
    <source>
        <strain evidence="14 15">Bolton</strain>
    </source>
</reference>
<comment type="caution">
    <text evidence="14">The sequence shown here is derived from an EMBL/GenBank/DDBJ whole genome shotgun (WGS) entry which is preliminary data.</text>
</comment>
<protein>
    <recommendedName>
        <fullName evidence="9">Cyclin-dependent kinase inhibitor 1C</fullName>
    </recommendedName>
    <alternativeName>
        <fullName evidence="10">Cyclin-dependent kinase inhibitor p57</fullName>
    </alternativeName>
    <alternativeName>
        <fullName evidence="11">p57Kip2</fullName>
    </alternativeName>
</protein>
<gene>
    <name evidence="14" type="ORF">DNTS_016419</name>
</gene>
<proteinExistence type="inferred from homology"/>
<name>A0A553QUC4_9TELE</name>
<dbReference type="STRING" id="623744.A0A553QUC4"/>
<keyword evidence="4" id="KW-0649">Protein kinase inhibitor</keyword>
<evidence type="ECO:0000256" key="4">
    <source>
        <dbReference type="ARBA" id="ARBA00023013"/>
    </source>
</evidence>